<keyword evidence="4" id="KW-0677">Repeat</keyword>
<dbReference type="SUPFAM" id="SSF52540">
    <property type="entry name" value="P-loop containing nucleoside triphosphate hydrolases"/>
    <property type="match status" value="2"/>
</dbReference>
<dbReference type="Pfam" id="PF00005">
    <property type="entry name" value="ABC_tran"/>
    <property type="match status" value="2"/>
</dbReference>
<feature type="domain" description="ABC transmembrane type-1" evidence="12">
    <location>
        <begin position="306"/>
        <end position="615"/>
    </location>
</feature>
<evidence type="ECO:0000256" key="5">
    <source>
        <dbReference type="ARBA" id="ARBA00022741"/>
    </source>
</evidence>
<dbReference type="CDD" id="cd18596">
    <property type="entry name" value="ABC_6TM_VMR1_D1_like"/>
    <property type="match status" value="1"/>
</dbReference>
<dbReference type="InterPro" id="IPR003593">
    <property type="entry name" value="AAA+_ATPase"/>
</dbReference>
<dbReference type="PROSITE" id="PS50893">
    <property type="entry name" value="ABC_TRANSPORTER_2"/>
    <property type="match status" value="2"/>
</dbReference>
<dbReference type="GO" id="GO:0005524">
    <property type="term" value="F:ATP binding"/>
    <property type="evidence" value="ECO:0007669"/>
    <property type="project" value="UniProtKB-KW"/>
</dbReference>
<evidence type="ECO:0000313" key="13">
    <source>
        <dbReference type="EMBL" id="EJD41418.1"/>
    </source>
</evidence>
<feature type="transmembrane region" description="Helical" evidence="10">
    <location>
        <begin position="961"/>
        <end position="980"/>
    </location>
</feature>
<keyword evidence="3 10" id="KW-0812">Transmembrane</keyword>
<gene>
    <name evidence="13" type="ORF">AURDEDRAFT_115494</name>
</gene>
<evidence type="ECO:0000256" key="10">
    <source>
        <dbReference type="SAM" id="Phobius"/>
    </source>
</evidence>
<evidence type="ECO:0000256" key="7">
    <source>
        <dbReference type="ARBA" id="ARBA00022989"/>
    </source>
</evidence>
<name>J0LKC5_AURST</name>
<evidence type="ECO:0000256" key="9">
    <source>
        <dbReference type="SAM" id="MobiDB-lite"/>
    </source>
</evidence>
<feature type="compositionally biased region" description="Basic and acidic residues" evidence="9">
    <location>
        <begin position="912"/>
        <end position="928"/>
    </location>
</feature>
<feature type="transmembrane region" description="Helical" evidence="10">
    <location>
        <begin position="287"/>
        <end position="311"/>
    </location>
</feature>
<dbReference type="InterPro" id="IPR017871">
    <property type="entry name" value="ABC_transporter-like_CS"/>
</dbReference>
<dbReference type="InParanoid" id="J0LKC5"/>
<feature type="transmembrane region" description="Helical" evidence="10">
    <location>
        <begin position="431"/>
        <end position="452"/>
    </location>
</feature>
<accession>J0LKC5</accession>
<feature type="domain" description="ABC transmembrane type-1" evidence="12">
    <location>
        <begin position="971"/>
        <end position="1253"/>
    </location>
</feature>
<keyword evidence="14" id="KW-1185">Reference proteome</keyword>
<organism evidence="13 14">
    <name type="scientific">Auricularia subglabra (strain TFB-10046 / SS5)</name>
    <name type="common">White-rot fungus</name>
    <name type="synonym">Auricularia delicata (strain TFB10046)</name>
    <dbReference type="NCBI Taxonomy" id="717982"/>
    <lineage>
        <taxon>Eukaryota</taxon>
        <taxon>Fungi</taxon>
        <taxon>Dikarya</taxon>
        <taxon>Basidiomycota</taxon>
        <taxon>Agaricomycotina</taxon>
        <taxon>Agaricomycetes</taxon>
        <taxon>Auriculariales</taxon>
        <taxon>Auriculariaceae</taxon>
        <taxon>Auricularia</taxon>
    </lineage>
</organism>
<sequence length="1559" mass="171637">MPLAEDNTEQIIRHLRFALATVLPVLTVAGALSAAALRRVTTGRSIWSNIITDEDLEEEVAHKIGQATDGAVESTPLLGPASFFKRRRPRTVKSTIFVLIGAFELVARVALFLSTSAIWNARYSAFMLLPFFVWTYATLLPLFEPPDRAPLPLFGLYVLSILQAVVDVYVFAASEGHAPLYTVSHFLYIGHIALCLLGIAVSLGMPLHPHRISLDSQGKDAAGPALDDSATLGQWLTIRWFNPLIKQANEGPLEVQDIRQIALDARAGLLTRKFSPLWPKRSLLTRLFLANLGDICFNFSIGITRAILLMLQPILLHRILNALEYRAAEAVEPFPTPGDHRIAAMLPTPEAVYRRDVRSAYFFAAISFAAMLLNAHLAVLGNTLKRRMVQRARAEAVGTLYTKALKRIDTAGIVDAGGANAETRSADLGKLVSLVSVDVVRLGLAPIILDVIGETPLTIVVAGWFLYSLIGYSAFVGYATFIFFLPMSYRITTTMMAMNRAVMAQRDLRMQSVNELLQSIKFIKFSAWETRWIQRILVAREKELKQLFKAKVVQAMFSLTWKVVPIIIAAINLAWFTGVAGKQLTVAIAFPAILALAMLTNELNSIPTAFSFYGRLMAGFQRMDEFLSEDEVPDWVSKLKSSEALSAQQFDVRVGAVDGNFRWFKSSRAGDETTESRPAEPDDDAGFQLRNINVLFPRGRLSIIAGPTGSGKSSLLAALLGEMKCLSGTVLLPKFTHRVDPATGLSESVSFCTQHPWLQSKTIRENILFGAPFDAQRYNAVLEACALVQDLNQFENGDAAEVGDKGIVLSGGQKARVALARAVYARSQIVVLDDVLSAVDTHTASTLIRKCFRGPLMQGRTVILVTHHLGEILDTAAWIVKMEHGAIAVQGTPGELRASGLLAEIIKAEAAEEAKQEQDQEVAPSKDKDDEDEEDEEPAKKLVEAETKASGSVRLAIYGRYFKAASWWIVVIFVSCYLFESLADLVEQIWIKIWSESYDRPEQWRSTPFGFPPASQSVLPYVVVYISLQLTSLLLIFGGVFPSIWSSQRAARKLFNQMLDSVVRSPTRFFDKTPAGRVLNRFSKDIDQIDNSIQDSIDEALTQLIAVVVAVATVAYGIPPYIFALVILVWLHLYFARGYVPASRDLGRLSSITQSPMLTILGETLQGLTTIRAFGVEFQFLDTLFQRLDTFHSALYYEFVCDYWLRYRFDVLGAISFGISAATAIYMDLSAGLAAIVLTQAESILQNIYYGLQYYVQMETSMNAMERIEEYIELPSEPPRHVSNIPAHWPPASPGITFENVTLRYASDLEPVLRDVSFTVKPGEKIGICGRTGSGKSTLAMSLFRFVDPDAGRILVGDMNITHLGVEDLRSCLTLIPQDAVLFSGTIRENLDPFNEHTDADCLSALSMVHLTEQGEAGTSSTGDDAAPARAAITLESKVSEGGANFSAGQRQLVALARALLRNTGIMVLDESTASVDFETDRKIQTTIRERLAGKVLLTIAHRLHTVIDYDRIIVLQDGRVVEFDTPAALIAKEGGVFRGMCVQSGHFAELVAAARGAA</sequence>
<feature type="transmembrane region" description="Helical" evidence="10">
    <location>
        <begin position="155"/>
        <end position="174"/>
    </location>
</feature>
<feature type="transmembrane region" description="Helical" evidence="10">
    <location>
        <begin position="360"/>
        <end position="381"/>
    </location>
</feature>
<evidence type="ECO:0000256" key="6">
    <source>
        <dbReference type="ARBA" id="ARBA00022840"/>
    </source>
</evidence>
<feature type="transmembrane region" description="Helical" evidence="10">
    <location>
        <begin position="96"/>
        <end position="119"/>
    </location>
</feature>
<dbReference type="InterPro" id="IPR036640">
    <property type="entry name" value="ABC1_TM_sf"/>
</dbReference>
<dbReference type="eggNOG" id="KOG0054">
    <property type="taxonomic scope" value="Eukaryota"/>
</dbReference>
<dbReference type="SUPFAM" id="SSF90123">
    <property type="entry name" value="ABC transporter transmembrane region"/>
    <property type="match status" value="2"/>
</dbReference>
<evidence type="ECO:0000256" key="3">
    <source>
        <dbReference type="ARBA" id="ARBA00022692"/>
    </source>
</evidence>
<dbReference type="PROSITE" id="PS00211">
    <property type="entry name" value="ABC_TRANSPORTER_1"/>
    <property type="match status" value="2"/>
</dbReference>
<proteinExistence type="predicted"/>
<dbReference type="GO" id="GO:0016887">
    <property type="term" value="F:ATP hydrolysis activity"/>
    <property type="evidence" value="ECO:0007669"/>
    <property type="project" value="InterPro"/>
</dbReference>
<dbReference type="Gene3D" id="3.40.50.300">
    <property type="entry name" value="P-loop containing nucleotide triphosphate hydrolases"/>
    <property type="match status" value="2"/>
</dbReference>
<dbReference type="GO" id="GO:0016020">
    <property type="term" value="C:membrane"/>
    <property type="evidence" value="ECO:0007669"/>
    <property type="project" value="UniProtKB-SubCell"/>
</dbReference>
<feature type="transmembrane region" description="Helical" evidence="10">
    <location>
        <begin position="588"/>
        <end position="613"/>
    </location>
</feature>
<dbReference type="FunFam" id="3.40.50.300:FF:000630">
    <property type="entry name" value="ATP-binding cassette (ABC) transporter, putative"/>
    <property type="match status" value="1"/>
</dbReference>
<dbReference type="GO" id="GO:0140359">
    <property type="term" value="F:ABC-type transporter activity"/>
    <property type="evidence" value="ECO:0007669"/>
    <property type="project" value="InterPro"/>
</dbReference>
<evidence type="ECO:0008006" key="15">
    <source>
        <dbReference type="Google" id="ProtNLM"/>
    </source>
</evidence>
<evidence type="ECO:0000259" key="11">
    <source>
        <dbReference type="PROSITE" id="PS50893"/>
    </source>
</evidence>
<keyword evidence="5" id="KW-0547">Nucleotide-binding</keyword>
<dbReference type="InterPro" id="IPR027417">
    <property type="entry name" value="P-loop_NTPase"/>
</dbReference>
<protein>
    <recommendedName>
        <fullName evidence="15">P-loop containing nucleoside triphosphate hydrolase protein</fullName>
    </recommendedName>
</protein>
<dbReference type="InterPro" id="IPR050173">
    <property type="entry name" value="ABC_transporter_C-like"/>
</dbReference>
<dbReference type="InterPro" id="IPR003439">
    <property type="entry name" value="ABC_transporter-like_ATP-bd"/>
</dbReference>
<evidence type="ECO:0000256" key="1">
    <source>
        <dbReference type="ARBA" id="ARBA00004141"/>
    </source>
</evidence>
<feature type="transmembrane region" description="Helical" evidence="10">
    <location>
        <begin position="464"/>
        <end position="485"/>
    </location>
</feature>
<feature type="region of interest" description="Disordered" evidence="9">
    <location>
        <begin position="912"/>
        <end position="943"/>
    </location>
</feature>
<dbReference type="InterPro" id="IPR011527">
    <property type="entry name" value="ABC1_TM_dom"/>
</dbReference>
<dbReference type="FunFam" id="1.20.1560.10:FF:000013">
    <property type="entry name" value="ABC transporter C family member 2"/>
    <property type="match status" value="1"/>
</dbReference>
<dbReference type="CDD" id="cd03244">
    <property type="entry name" value="ABCC_MRP_domain2"/>
    <property type="match status" value="1"/>
</dbReference>
<feature type="transmembrane region" description="Helical" evidence="10">
    <location>
        <begin position="186"/>
        <end position="207"/>
    </location>
</feature>
<dbReference type="KEGG" id="adl:AURDEDRAFT_115494"/>
<feature type="transmembrane region" description="Helical" evidence="10">
    <location>
        <begin position="15"/>
        <end position="37"/>
    </location>
</feature>
<evidence type="ECO:0000256" key="4">
    <source>
        <dbReference type="ARBA" id="ARBA00022737"/>
    </source>
</evidence>
<dbReference type="OrthoDB" id="3248950at2759"/>
<evidence type="ECO:0000256" key="8">
    <source>
        <dbReference type="ARBA" id="ARBA00023136"/>
    </source>
</evidence>
<dbReference type="Gene3D" id="1.20.1560.10">
    <property type="entry name" value="ABC transporter type 1, transmembrane domain"/>
    <property type="match status" value="2"/>
</dbReference>
<comment type="subcellular location">
    <subcellularLocation>
        <location evidence="1">Membrane</location>
        <topology evidence="1">Multi-pass membrane protein</topology>
    </subcellularLocation>
</comment>
<dbReference type="PANTHER" id="PTHR24223:SF415">
    <property type="entry name" value="FI20190P1"/>
    <property type="match status" value="1"/>
</dbReference>
<dbReference type="CDD" id="cd03250">
    <property type="entry name" value="ABCC_MRP_domain1"/>
    <property type="match status" value="1"/>
</dbReference>
<reference evidence="14" key="1">
    <citation type="journal article" date="2012" name="Science">
        <title>The Paleozoic origin of enzymatic lignin decomposition reconstructed from 31 fungal genomes.</title>
        <authorList>
            <person name="Floudas D."/>
            <person name="Binder M."/>
            <person name="Riley R."/>
            <person name="Barry K."/>
            <person name="Blanchette R.A."/>
            <person name="Henrissat B."/>
            <person name="Martinez A.T."/>
            <person name="Otillar R."/>
            <person name="Spatafora J.W."/>
            <person name="Yadav J.S."/>
            <person name="Aerts A."/>
            <person name="Benoit I."/>
            <person name="Boyd A."/>
            <person name="Carlson A."/>
            <person name="Copeland A."/>
            <person name="Coutinho P.M."/>
            <person name="de Vries R.P."/>
            <person name="Ferreira P."/>
            <person name="Findley K."/>
            <person name="Foster B."/>
            <person name="Gaskell J."/>
            <person name="Glotzer D."/>
            <person name="Gorecki P."/>
            <person name="Heitman J."/>
            <person name="Hesse C."/>
            <person name="Hori C."/>
            <person name="Igarashi K."/>
            <person name="Jurgens J.A."/>
            <person name="Kallen N."/>
            <person name="Kersten P."/>
            <person name="Kohler A."/>
            <person name="Kuees U."/>
            <person name="Kumar T.K.A."/>
            <person name="Kuo A."/>
            <person name="LaButti K."/>
            <person name="Larrondo L.F."/>
            <person name="Lindquist E."/>
            <person name="Ling A."/>
            <person name="Lombard V."/>
            <person name="Lucas S."/>
            <person name="Lundell T."/>
            <person name="Martin R."/>
            <person name="McLaughlin D.J."/>
            <person name="Morgenstern I."/>
            <person name="Morin E."/>
            <person name="Murat C."/>
            <person name="Nagy L.G."/>
            <person name="Nolan M."/>
            <person name="Ohm R.A."/>
            <person name="Patyshakuliyeva A."/>
            <person name="Rokas A."/>
            <person name="Ruiz-Duenas F.J."/>
            <person name="Sabat G."/>
            <person name="Salamov A."/>
            <person name="Samejima M."/>
            <person name="Schmutz J."/>
            <person name="Slot J.C."/>
            <person name="St John F."/>
            <person name="Stenlid J."/>
            <person name="Sun H."/>
            <person name="Sun S."/>
            <person name="Syed K."/>
            <person name="Tsang A."/>
            <person name="Wiebenga A."/>
            <person name="Young D."/>
            <person name="Pisabarro A."/>
            <person name="Eastwood D.C."/>
            <person name="Martin F."/>
            <person name="Cullen D."/>
            <person name="Grigoriev I.V."/>
            <person name="Hibbett D.S."/>
        </authorList>
    </citation>
    <scope>NUCLEOTIDE SEQUENCE [LARGE SCALE GENOMIC DNA]</scope>
    <source>
        <strain evidence="14">TFB10046</strain>
    </source>
</reference>
<dbReference type="Pfam" id="PF00664">
    <property type="entry name" value="ABC_membrane"/>
    <property type="match status" value="2"/>
</dbReference>
<keyword evidence="8 10" id="KW-0472">Membrane</keyword>
<dbReference type="PANTHER" id="PTHR24223">
    <property type="entry name" value="ATP-BINDING CASSETTE SUB-FAMILY C"/>
    <property type="match status" value="1"/>
</dbReference>
<feature type="domain" description="ABC transporter" evidence="11">
    <location>
        <begin position="667"/>
        <end position="909"/>
    </location>
</feature>
<dbReference type="EMBL" id="JH687793">
    <property type="protein sequence ID" value="EJD41418.1"/>
    <property type="molecule type" value="Genomic_DNA"/>
</dbReference>
<keyword evidence="2" id="KW-0813">Transport</keyword>
<dbReference type="Proteomes" id="UP000006514">
    <property type="component" value="Unassembled WGS sequence"/>
</dbReference>
<evidence type="ECO:0000313" key="14">
    <source>
        <dbReference type="Proteomes" id="UP000006514"/>
    </source>
</evidence>
<dbReference type="PROSITE" id="PS50929">
    <property type="entry name" value="ABC_TM1F"/>
    <property type="match status" value="2"/>
</dbReference>
<feature type="transmembrane region" description="Helical" evidence="10">
    <location>
        <begin position="552"/>
        <end position="576"/>
    </location>
</feature>
<dbReference type="CDD" id="cd18604">
    <property type="entry name" value="ABC_6TM_VMR1_D2_like"/>
    <property type="match status" value="1"/>
</dbReference>
<evidence type="ECO:0000256" key="2">
    <source>
        <dbReference type="ARBA" id="ARBA00022448"/>
    </source>
</evidence>
<dbReference type="SMART" id="SM00382">
    <property type="entry name" value="AAA"/>
    <property type="match status" value="2"/>
</dbReference>
<feature type="transmembrane region" description="Helical" evidence="10">
    <location>
        <begin position="125"/>
        <end position="143"/>
    </location>
</feature>
<evidence type="ECO:0000259" key="12">
    <source>
        <dbReference type="PROSITE" id="PS50929"/>
    </source>
</evidence>
<feature type="domain" description="ABC transporter" evidence="11">
    <location>
        <begin position="1296"/>
        <end position="1543"/>
    </location>
</feature>
<feature type="transmembrane region" description="Helical" evidence="10">
    <location>
        <begin position="1018"/>
        <end position="1045"/>
    </location>
</feature>
<keyword evidence="7 10" id="KW-1133">Transmembrane helix</keyword>
<keyword evidence="6" id="KW-0067">ATP-binding</keyword>